<gene>
    <name evidence="1" type="ORF">METZ01_LOCUS437396</name>
</gene>
<evidence type="ECO:0008006" key="2">
    <source>
        <dbReference type="Google" id="ProtNLM"/>
    </source>
</evidence>
<feature type="non-terminal residue" evidence="1">
    <location>
        <position position="60"/>
    </location>
</feature>
<sequence length="60" mass="6860">MASEKLTKNKICESAVSLYVEDSSRFSITSLAKELSVPRADIYKIFSTKNAVLRFYYQDC</sequence>
<dbReference type="InterPro" id="IPR009057">
    <property type="entry name" value="Homeodomain-like_sf"/>
</dbReference>
<accession>A0A382YMP9</accession>
<dbReference type="AlphaFoldDB" id="A0A382YMP9"/>
<name>A0A382YMP9_9ZZZZ</name>
<protein>
    <recommendedName>
        <fullName evidence="2">HTH tetR-type domain-containing protein</fullName>
    </recommendedName>
</protein>
<dbReference type="EMBL" id="UINC01177095">
    <property type="protein sequence ID" value="SVD84542.1"/>
    <property type="molecule type" value="Genomic_DNA"/>
</dbReference>
<dbReference type="Gene3D" id="1.10.10.60">
    <property type="entry name" value="Homeodomain-like"/>
    <property type="match status" value="1"/>
</dbReference>
<evidence type="ECO:0000313" key="1">
    <source>
        <dbReference type="EMBL" id="SVD84542.1"/>
    </source>
</evidence>
<proteinExistence type="predicted"/>
<organism evidence="1">
    <name type="scientific">marine metagenome</name>
    <dbReference type="NCBI Taxonomy" id="408172"/>
    <lineage>
        <taxon>unclassified sequences</taxon>
        <taxon>metagenomes</taxon>
        <taxon>ecological metagenomes</taxon>
    </lineage>
</organism>
<reference evidence="1" key="1">
    <citation type="submission" date="2018-05" db="EMBL/GenBank/DDBJ databases">
        <authorList>
            <person name="Lanie J.A."/>
            <person name="Ng W.-L."/>
            <person name="Kazmierczak K.M."/>
            <person name="Andrzejewski T.M."/>
            <person name="Davidsen T.M."/>
            <person name="Wayne K.J."/>
            <person name="Tettelin H."/>
            <person name="Glass J.I."/>
            <person name="Rusch D."/>
            <person name="Podicherti R."/>
            <person name="Tsui H.-C.T."/>
            <person name="Winkler M.E."/>
        </authorList>
    </citation>
    <scope>NUCLEOTIDE SEQUENCE</scope>
</reference>
<dbReference type="SUPFAM" id="SSF46689">
    <property type="entry name" value="Homeodomain-like"/>
    <property type="match status" value="1"/>
</dbReference>